<sequence>GYPPPPGYPPPGYPAPGYGPPGHPPPGYPAPGYGPPPALKPGVIPLRPLSLSDIFNGAVGYIRTNPKAALGLTAVVVVAMQLVTLAVKIGPLAALNRSVADPAADLSGGDVAVWTSGVLAAALATGLGGIVLNGLLTVVVGRAVFGSTITVPEAWTKVRGRLLPLIGLAALLGLGTAAAAGVVTLVLVAAAAAGGPAAAILLGLLLVPAAIAAYGYLFTMLSFTSPLIVLERLPIFAAARRSFALVRNSFWRVLGILLLAGLVAYLVAGVVGSPFSIAGALLTVSSGSTTPAPLAYVLSTVGSTIGQIITAPFSAGVVVLLYTDRRIRAEAFDLVLQTGAAGHPTATDSTDGLWLTRPV</sequence>
<feature type="transmembrane region" description="Helical" evidence="2">
    <location>
        <begin position="197"/>
        <end position="230"/>
    </location>
</feature>
<keyword evidence="2" id="KW-1133">Transmembrane helix</keyword>
<keyword evidence="5" id="KW-1185">Reference proteome</keyword>
<keyword evidence="2" id="KW-0472">Membrane</keyword>
<dbReference type="EMBL" id="MLQM01000154">
    <property type="protein sequence ID" value="OHU98077.1"/>
    <property type="molecule type" value="Genomic_DNA"/>
</dbReference>
<feature type="domain" description="Glycerophosphoryl diester phosphodiesterase membrane" evidence="3">
    <location>
        <begin position="209"/>
        <end position="327"/>
    </location>
</feature>
<dbReference type="AlphaFoldDB" id="A0A1S1NE77"/>
<dbReference type="RefSeq" id="WP_071028958.1">
    <property type="nucleotide sequence ID" value="NZ_MLQM01000154.1"/>
</dbReference>
<dbReference type="Pfam" id="PF10110">
    <property type="entry name" value="GPDPase_memb"/>
    <property type="match status" value="1"/>
</dbReference>
<evidence type="ECO:0000313" key="4">
    <source>
        <dbReference type="EMBL" id="OHU98077.1"/>
    </source>
</evidence>
<reference evidence="4 5" key="1">
    <citation type="submission" date="2016-10" db="EMBL/GenBank/DDBJ databases">
        <title>Genome sequence of Mycobacterium talmonii.</title>
        <authorList>
            <person name="Greninger A.L."/>
            <person name="Elliott B."/>
            <person name="Vasireddy S."/>
            <person name="Vasireddy R."/>
        </authorList>
    </citation>
    <scope>NUCLEOTIDE SEQUENCE [LARGE SCALE GENOMIC DNA]</scope>
    <source>
        <strain evidence="5">NE-TNMC-100812</strain>
    </source>
</reference>
<comment type="caution">
    <text evidence="4">The sequence shown here is derived from an EMBL/GenBank/DDBJ whole genome shotgun (WGS) entry which is preliminary data.</text>
</comment>
<dbReference type="InterPro" id="IPR018476">
    <property type="entry name" value="GlyceroP-diester-Pdiesterase_M"/>
</dbReference>
<feature type="transmembrane region" description="Helical" evidence="2">
    <location>
        <begin position="295"/>
        <end position="322"/>
    </location>
</feature>
<organism evidence="4 5">
    <name type="scientific">Mycobacterium talmoniae</name>
    <dbReference type="NCBI Taxonomy" id="1858794"/>
    <lineage>
        <taxon>Bacteria</taxon>
        <taxon>Bacillati</taxon>
        <taxon>Actinomycetota</taxon>
        <taxon>Actinomycetes</taxon>
        <taxon>Mycobacteriales</taxon>
        <taxon>Mycobacteriaceae</taxon>
        <taxon>Mycobacterium</taxon>
    </lineage>
</organism>
<feature type="region of interest" description="Disordered" evidence="1">
    <location>
        <begin position="1"/>
        <end position="32"/>
    </location>
</feature>
<accession>A0A1S1NE77</accession>
<evidence type="ECO:0000313" key="5">
    <source>
        <dbReference type="Proteomes" id="UP000179734"/>
    </source>
</evidence>
<feature type="transmembrane region" description="Helical" evidence="2">
    <location>
        <begin position="250"/>
        <end position="275"/>
    </location>
</feature>
<feature type="non-terminal residue" evidence="4">
    <location>
        <position position="1"/>
    </location>
</feature>
<name>A0A1S1NE77_9MYCO</name>
<feature type="transmembrane region" description="Helical" evidence="2">
    <location>
        <begin position="162"/>
        <end position="191"/>
    </location>
</feature>
<keyword evidence="2" id="KW-0812">Transmembrane</keyword>
<dbReference type="Proteomes" id="UP000179734">
    <property type="component" value="Unassembled WGS sequence"/>
</dbReference>
<evidence type="ECO:0000259" key="3">
    <source>
        <dbReference type="Pfam" id="PF10110"/>
    </source>
</evidence>
<gene>
    <name evidence="4" type="ORF">BKN37_21280</name>
</gene>
<evidence type="ECO:0000256" key="1">
    <source>
        <dbReference type="SAM" id="MobiDB-lite"/>
    </source>
</evidence>
<feature type="transmembrane region" description="Helical" evidence="2">
    <location>
        <begin position="69"/>
        <end position="91"/>
    </location>
</feature>
<proteinExistence type="predicted"/>
<evidence type="ECO:0000256" key="2">
    <source>
        <dbReference type="SAM" id="Phobius"/>
    </source>
</evidence>
<feature type="transmembrane region" description="Helical" evidence="2">
    <location>
        <begin position="111"/>
        <end position="141"/>
    </location>
</feature>
<protein>
    <recommendedName>
        <fullName evidence="3">Glycerophosphoryl diester phosphodiesterase membrane domain-containing protein</fullName>
    </recommendedName>
</protein>